<name>A0A2A2WTV4_9ACTN</name>
<evidence type="ECO:0000313" key="1">
    <source>
        <dbReference type="EMBL" id="PAY24659.1"/>
    </source>
</evidence>
<dbReference type="RefSeq" id="WP_095717119.1">
    <property type="nucleotide sequence ID" value="NZ_NTGA01000004.1"/>
</dbReference>
<dbReference type="Proteomes" id="UP000218810">
    <property type="component" value="Unassembled WGS sequence"/>
</dbReference>
<accession>A0A2A2WTV4</accession>
<protein>
    <submittedName>
        <fullName evidence="1">Uncharacterized protein</fullName>
    </submittedName>
</protein>
<organism evidence="1 2">
    <name type="scientific">Dietzia natronolimnaea</name>
    <dbReference type="NCBI Taxonomy" id="161920"/>
    <lineage>
        <taxon>Bacteria</taxon>
        <taxon>Bacillati</taxon>
        <taxon>Actinomycetota</taxon>
        <taxon>Actinomycetes</taxon>
        <taxon>Mycobacteriales</taxon>
        <taxon>Dietziaceae</taxon>
        <taxon>Dietzia</taxon>
    </lineage>
</organism>
<evidence type="ECO:0000313" key="2">
    <source>
        <dbReference type="Proteomes" id="UP000218810"/>
    </source>
</evidence>
<dbReference type="AlphaFoldDB" id="A0A2A2WTV4"/>
<proteinExistence type="predicted"/>
<dbReference type="OrthoDB" id="9994871at2"/>
<gene>
    <name evidence="1" type="ORF">CEY15_02360</name>
</gene>
<sequence>MTEKATGAQIVTWARYFAPKGVTWDVGLFAEDRLSLDGLDAGPTFIRVFDPECDLTPAEAEQFALAIIDAVKTAQQRP</sequence>
<comment type="caution">
    <text evidence="1">The sequence shown here is derived from an EMBL/GenBank/DDBJ whole genome shotgun (WGS) entry which is preliminary data.</text>
</comment>
<dbReference type="EMBL" id="NTGA01000004">
    <property type="protein sequence ID" value="PAY24659.1"/>
    <property type="molecule type" value="Genomic_DNA"/>
</dbReference>
<reference evidence="2" key="1">
    <citation type="submission" date="2017-09" db="EMBL/GenBank/DDBJ databases">
        <authorList>
            <person name="Zhang Y."/>
            <person name="Huang X."/>
            <person name="Liu J."/>
            <person name="Lu L."/>
            <person name="Peng K."/>
        </authorList>
    </citation>
    <scope>NUCLEOTIDE SEQUENCE [LARGE SCALE GENOMIC DNA]</scope>
    <source>
        <strain evidence="2">S-XJ-1</strain>
    </source>
</reference>
<keyword evidence="2" id="KW-1185">Reference proteome</keyword>